<feature type="compositionally biased region" description="Basic and acidic residues" evidence="1">
    <location>
        <begin position="421"/>
        <end position="431"/>
    </location>
</feature>
<dbReference type="SUPFAM" id="SSF53098">
    <property type="entry name" value="Ribonuclease H-like"/>
    <property type="match status" value="1"/>
</dbReference>
<feature type="region of interest" description="Disordered" evidence="1">
    <location>
        <begin position="385"/>
        <end position="444"/>
    </location>
</feature>
<dbReference type="CDD" id="cd09272">
    <property type="entry name" value="RNase_HI_RT_Ty1"/>
    <property type="match status" value="1"/>
</dbReference>
<proteinExistence type="predicted"/>
<dbReference type="PANTHER" id="PTHR11439:SF455">
    <property type="entry name" value="RLK (RECEPTOR-LIKE PROTEIN KINASE) 8, PUTATIVE-RELATED"/>
    <property type="match status" value="1"/>
</dbReference>
<gene>
    <name evidence="5" type="ORF">SLEP1_g56730</name>
</gene>
<accession>A0AAV5MJB9</accession>
<dbReference type="Pfam" id="PF13976">
    <property type="entry name" value="gag_pre-integrs"/>
    <property type="match status" value="1"/>
</dbReference>
<dbReference type="PANTHER" id="PTHR11439">
    <property type="entry name" value="GAG-POL-RELATED RETROTRANSPOSON"/>
    <property type="match status" value="1"/>
</dbReference>
<dbReference type="Pfam" id="PF22936">
    <property type="entry name" value="Pol_BBD"/>
    <property type="match status" value="1"/>
</dbReference>
<dbReference type="InterPro" id="IPR013103">
    <property type="entry name" value="RVT_2"/>
</dbReference>
<dbReference type="GO" id="GO:0003676">
    <property type="term" value="F:nucleic acid binding"/>
    <property type="evidence" value="ECO:0007669"/>
    <property type="project" value="InterPro"/>
</dbReference>
<keyword evidence="6" id="KW-1185">Reference proteome</keyword>
<dbReference type="InterPro" id="IPR025724">
    <property type="entry name" value="GAG-pre-integrase_dom"/>
</dbReference>
<reference evidence="5 6" key="1">
    <citation type="journal article" date="2021" name="Commun. Biol.">
        <title>The genome of Shorea leprosula (Dipterocarpaceae) highlights the ecological relevance of drought in aseasonal tropical rainforests.</title>
        <authorList>
            <person name="Ng K.K.S."/>
            <person name="Kobayashi M.J."/>
            <person name="Fawcett J.A."/>
            <person name="Hatakeyama M."/>
            <person name="Paape T."/>
            <person name="Ng C.H."/>
            <person name="Ang C.C."/>
            <person name="Tnah L.H."/>
            <person name="Lee C.T."/>
            <person name="Nishiyama T."/>
            <person name="Sese J."/>
            <person name="O'Brien M.J."/>
            <person name="Copetti D."/>
            <person name="Mohd Noor M.I."/>
            <person name="Ong R.C."/>
            <person name="Putra M."/>
            <person name="Sireger I.Z."/>
            <person name="Indrioko S."/>
            <person name="Kosugi Y."/>
            <person name="Izuno A."/>
            <person name="Isagi Y."/>
            <person name="Lee S.L."/>
            <person name="Shimizu K.K."/>
        </authorList>
    </citation>
    <scope>NUCLEOTIDE SEQUENCE [LARGE SCALE GENOMIC DNA]</scope>
    <source>
        <strain evidence="5">214</strain>
    </source>
</reference>
<feature type="compositionally biased region" description="Polar residues" evidence="1">
    <location>
        <begin position="396"/>
        <end position="414"/>
    </location>
</feature>
<evidence type="ECO:0000259" key="3">
    <source>
        <dbReference type="Pfam" id="PF13976"/>
    </source>
</evidence>
<feature type="domain" description="GAG-pre-integrase" evidence="3">
    <location>
        <begin position="168"/>
        <end position="232"/>
    </location>
</feature>
<evidence type="ECO:0000313" key="6">
    <source>
        <dbReference type="Proteomes" id="UP001054252"/>
    </source>
</evidence>
<feature type="domain" description="Reverse transcriptase Ty1/copia-type" evidence="2">
    <location>
        <begin position="542"/>
        <end position="647"/>
    </location>
</feature>
<comment type="caution">
    <text evidence="5">The sequence shown here is derived from an EMBL/GenBank/DDBJ whole genome shotgun (WGS) entry which is preliminary data.</text>
</comment>
<feature type="domain" description="Retrovirus-related Pol polyprotein from transposon TNT 1-94-like beta-barrel" evidence="4">
    <location>
        <begin position="62"/>
        <end position="136"/>
    </location>
</feature>
<dbReference type="EMBL" id="BPVZ01000333">
    <property type="protein sequence ID" value="GKV50011.1"/>
    <property type="molecule type" value="Genomic_DNA"/>
</dbReference>
<name>A0AAV5MJB9_9ROSI</name>
<feature type="compositionally biased region" description="Polar residues" evidence="1">
    <location>
        <begin position="433"/>
        <end position="444"/>
    </location>
</feature>
<dbReference type="InterPro" id="IPR012337">
    <property type="entry name" value="RNaseH-like_sf"/>
</dbReference>
<dbReference type="Gene3D" id="3.30.420.10">
    <property type="entry name" value="Ribonuclease H-like superfamily/Ribonuclease H"/>
    <property type="match status" value="1"/>
</dbReference>
<organism evidence="5 6">
    <name type="scientific">Rubroshorea leprosula</name>
    <dbReference type="NCBI Taxonomy" id="152421"/>
    <lineage>
        <taxon>Eukaryota</taxon>
        <taxon>Viridiplantae</taxon>
        <taxon>Streptophyta</taxon>
        <taxon>Embryophyta</taxon>
        <taxon>Tracheophyta</taxon>
        <taxon>Spermatophyta</taxon>
        <taxon>Magnoliopsida</taxon>
        <taxon>eudicotyledons</taxon>
        <taxon>Gunneridae</taxon>
        <taxon>Pentapetalae</taxon>
        <taxon>rosids</taxon>
        <taxon>malvids</taxon>
        <taxon>Malvales</taxon>
        <taxon>Dipterocarpaceae</taxon>
        <taxon>Rubroshorea</taxon>
    </lineage>
</organism>
<protein>
    <submittedName>
        <fullName evidence="5">Uncharacterized protein</fullName>
    </submittedName>
</protein>
<evidence type="ECO:0000259" key="4">
    <source>
        <dbReference type="Pfam" id="PF22936"/>
    </source>
</evidence>
<dbReference type="AlphaFoldDB" id="A0AAV5MJB9"/>
<dbReference type="Proteomes" id="UP001054252">
    <property type="component" value="Unassembled WGS sequence"/>
</dbReference>
<dbReference type="Pfam" id="PF07727">
    <property type="entry name" value="RVT_2"/>
    <property type="match status" value="1"/>
</dbReference>
<dbReference type="InterPro" id="IPR054722">
    <property type="entry name" value="PolX-like_BBD"/>
</dbReference>
<evidence type="ECO:0000313" key="5">
    <source>
        <dbReference type="EMBL" id="GKV50011.1"/>
    </source>
</evidence>
<dbReference type="InterPro" id="IPR036397">
    <property type="entry name" value="RNaseH_sf"/>
</dbReference>
<evidence type="ECO:0000259" key="2">
    <source>
        <dbReference type="Pfam" id="PF07727"/>
    </source>
</evidence>
<evidence type="ECO:0000256" key="1">
    <source>
        <dbReference type="SAM" id="MobiDB-lite"/>
    </source>
</evidence>
<sequence length="841" mass="94782">MLQKKFQPKTMTSQGEKTCQICGINGHTALKCWYRFDHAYQSEELPQALATITLEDDKDQTFYADTGASDHMTSGTGNLIFKRPYNGKQKVYTGDGTPLHITHIGSTSVGPLKLNNVLVVPNLKKNLISISKFTEENPCIFEFSSSGFVVKDQITQAVLAKGTRKGQLYALDEGEKYALATMTNKAADTIWHQRLGHPNSRILKNLSSKKNIVVSRWTTPPHLCTSCQMGKSCKLPFTRNNERAKFPFHKIHCDLWGPSPVQSTHHFLYYVIFVDDYSSTVFLNHLAECGIQQQVSCPGTPEQNGVAERKHRHITETDLTNISKNVDTDGELCKYPDSDGWLQAVSHLQPSKDIDDVPSISTLPQQFTDLTSEEEHSQLAINRISAIPSVNEDETSQQSQDNGTIRTTENNNSPMLAPTEENQRELVHEEQGNEIQYQRSQEQSGNPEIIEVVVPNRSGVSPPSHNNVYISTHPMQTRARTGAHTRHVKTIFPKNANTMVTDKSILQFAGPDIMEPKTGRKALQSTHWVKAMQEEIDALHKNNTWTLVPPPSETNIVGSRWVFKTKLNPDGTVERFKARLVARGFSQMPGVDFEETFSPVLKPTTLRLVLAFATTLEWPLRQLDVKNAFLHGKLKEMVYMTQPPGFCDADWAGCPITRRSTTGYCIFLGANCISWSSKKQPTIARSTVEAEYRALASTTAEMVWITYLLRDIGISLPSPPQLFSDNISALHMSINPVFHARTKHIELDYHFVREKVALGTLITRYIPNTEQVADILTKPLPRQQYQLLRFKLGVVASPHFSLRGSMKAQVWNQSRRETRDNGNTQEIIHTAEIEERQKQHL</sequence>